<evidence type="ECO:0000256" key="2">
    <source>
        <dbReference type="SAM" id="Phobius"/>
    </source>
</evidence>
<keyword evidence="2" id="KW-0812">Transmembrane</keyword>
<gene>
    <name evidence="3" type="ORF">GCM10022402_48940</name>
</gene>
<feature type="transmembrane region" description="Helical" evidence="2">
    <location>
        <begin position="85"/>
        <end position="105"/>
    </location>
</feature>
<dbReference type="InterPro" id="IPR021385">
    <property type="entry name" value="DUF3017"/>
</dbReference>
<comment type="caution">
    <text evidence="3">The sequence shown here is derived from an EMBL/GenBank/DDBJ whole genome shotgun (WGS) entry which is preliminary data.</text>
</comment>
<evidence type="ECO:0000256" key="1">
    <source>
        <dbReference type="SAM" id="MobiDB-lite"/>
    </source>
</evidence>
<reference evidence="4" key="1">
    <citation type="journal article" date="2019" name="Int. J. Syst. Evol. Microbiol.">
        <title>The Global Catalogue of Microorganisms (GCM) 10K type strain sequencing project: providing services to taxonomists for standard genome sequencing and annotation.</title>
        <authorList>
            <consortium name="The Broad Institute Genomics Platform"/>
            <consortium name="The Broad Institute Genome Sequencing Center for Infectious Disease"/>
            <person name="Wu L."/>
            <person name="Ma J."/>
        </authorList>
    </citation>
    <scope>NUCLEOTIDE SEQUENCE [LARGE SCALE GENOMIC DNA]</scope>
    <source>
        <strain evidence="4">JCM 17137</strain>
    </source>
</reference>
<proteinExistence type="predicted"/>
<protein>
    <recommendedName>
        <fullName evidence="5">DUF3017 domain-containing protein</fullName>
    </recommendedName>
</protein>
<dbReference type="EMBL" id="BAABDD010000049">
    <property type="protein sequence ID" value="GAA3765917.1"/>
    <property type="molecule type" value="Genomic_DNA"/>
</dbReference>
<keyword evidence="2" id="KW-0472">Membrane</keyword>
<evidence type="ECO:0000313" key="3">
    <source>
        <dbReference type="EMBL" id="GAA3765917.1"/>
    </source>
</evidence>
<sequence length="108" mass="11234">MEAAVAPESSESGGEPSAEASAPKWVAQVPYLLVLATMSAGIVIVAAAHFKRGPALIAGSLLLGAVLRLVLPAEQVGMLAVRRRWTDVLTLVTLAILLIVLAWVAPKL</sequence>
<dbReference type="Pfam" id="PF11222">
    <property type="entry name" value="DUF3017"/>
    <property type="match status" value="1"/>
</dbReference>
<organism evidence="3 4">
    <name type="scientific">Salinactinospora qingdaonensis</name>
    <dbReference type="NCBI Taxonomy" id="702744"/>
    <lineage>
        <taxon>Bacteria</taxon>
        <taxon>Bacillati</taxon>
        <taxon>Actinomycetota</taxon>
        <taxon>Actinomycetes</taxon>
        <taxon>Streptosporangiales</taxon>
        <taxon>Nocardiopsidaceae</taxon>
        <taxon>Salinactinospora</taxon>
    </lineage>
</organism>
<evidence type="ECO:0000313" key="4">
    <source>
        <dbReference type="Proteomes" id="UP001500908"/>
    </source>
</evidence>
<feature type="region of interest" description="Disordered" evidence="1">
    <location>
        <begin position="1"/>
        <end position="21"/>
    </location>
</feature>
<keyword evidence="2" id="KW-1133">Transmembrane helix</keyword>
<dbReference type="Proteomes" id="UP001500908">
    <property type="component" value="Unassembled WGS sequence"/>
</dbReference>
<evidence type="ECO:0008006" key="5">
    <source>
        <dbReference type="Google" id="ProtNLM"/>
    </source>
</evidence>
<name>A0ABP7GJP9_9ACTN</name>
<keyword evidence="4" id="KW-1185">Reference proteome</keyword>
<accession>A0ABP7GJP9</accession>
<feature type="transmembrane region" description="Helical" evidence="2">
    <location>
        <begin position="31"/>
        <end position="50"/>
    </location>
</feature>